<dbReference type="VEuPathDB" id="FungiDB:I7I52_09677"/>
<name>A0A8H7Z069_AJECA</name>
<accession>A0A8H7Z069</accession>
<protein>
    <submittedName>
        <fullName evidence="1">Uncharacterized protein</fullName>
    </submittedName>
</protein>
<evidence type="ECO:0000313" key="1">
    <source>
        <dbReference type="EMBL" id="KAG5299382.1"/>
    </source>
</evidence>
<dbReference type="AlphaFoldDB" id="A0A8H7Z069"/>
<dbReference type="Proteomes" id="UP000670092">
    <property type="component" value="Unassembled WGS sequence"/>
</dbReference>
<organism evidence="1 2">
    <name type="scientific">Ajellomyces capsulatus</name>
    <name type="common">Darling's disease fungus</name>
    <name type="synonym">Histoplasma capsulatum</name>
    <dbReference type="NCBI Taxonomy" id="5037"/>
    <lineage>
        <taxon>Eukaryota</taxon>
        <taxon>Fungi</taxon>
        <taxon>Dikarya</taxon>
        <taxon>Ascomycota</taxon>
        <taxon>Pezizomycotina</taxon>
        <taxon>Eurotiomycetes</taxon>
        <taxon>Eurotiomycetidae</taxon>
        <taxon>Onygenales</taxon>
        <taxon>Ajellomycetaceae</taxon>
        <taxon>Histoplasma</taxon>
    </lineage>
</organism>
<evidence type="ECO:0000313" key="2">
    <source>
        <dbReference type="Proteomes" id="UP000670092"/>
    </source>
</evidence>
<proteinExistence type="predicted"/>
<sequence length="75" mass="8678">MGQRKLQLRDVWWLKTNSRRHCGRARGSLTLKGLGTQFGGQSSQSTRRIHMSLNEGIVRSSYLEMMLMTKLLDRI</sequence>
<gene>
    <name evidence="1" type="ORF">I7I52_09677</name>
</gene>
<dbReference type="EMBL" id="JAEVHI010000002">
    <property type="protein sequence ID" value="KAG5299382.1"/>
    <property type="molecule type" value="Genomic_DNA"/>
</dbReference>
<comment type="caution">
    <text evidence="1">The sequence shown here is derived from an EMBL/GenBank/DDBJ whole genome shotgun (WGS) entry which is preliminary data.</text>
</comment>
<reference evidence="1 2" key="1">
    <citation type="submission" date="2021-01" db="EMBL/GenBank/DDBJ databases">
        <title>Chromosome-level genome assembly of a human fungal pathogen reveals clustering of transcriptionally co-regulated genes.</title>
        <authorList>
            <person name="Voorhies M."/>
            <person name="Cohen S."/>
            <person name="Shea T.P."/>
            <person name="Petrus S."/>
            <person name="Munoz J.F."/>
            <person name="Poplawski S."/>
            <person name="Goldman W.E."/>
            <person name="Michael T."/>
            <person name="Cuomo C.A."/>
            <person name="Sil A."/>
            <person name="Beyhan S."/>
        </authorList>
    </citation>
    <scope>NUCLEOTIDE SEQUENCE [LARGE SCALE GENOMIC DNA]</scope>
    <source>
        <strain evidence="1 2">G184AR</strain>
    </source>
</reference>